<dbReference type="InterPro" id="IPR039425">
    <property type="entry name" value="RNA_pol_sigma-70-like"/>
</dbReference>
<feature type="compositionally biased region" description="Low complexity" evidence="6">
    <location>
        <begin position="16"/>
        <end position="26"/>
    </location>
</feature>
<dbReference type="InterPro" id="IPR036388">
    <property type="entry name" value="WH-like_DNA-bd_sf"/>
</dbReference>
<dbReference type="InterPro" id="IPR014284">
    <property type="entry name" value="RNA_pol_sigma-70_dom"/>
</dbReference>
<dbReference type="PANTHER" id="PTHR43133">
    <property type="entry name" value="RNA POLYMERASE ECF-TYPE SIGMA FACTO"/>
    <property type="match status" value="1"/>
</dbReference>
<dbReference type="InterPro" id="IPR013324">
    <property type="entry name" value="RNA_pol_sigma_r3/r4-like"/>
</dbReference>
<gene>
    <name evidence="9" type="ordered locus">Snas_4418</name>
</gene>
<evidence type="ECO:0000313" key="9">
    <source>
        <dbReference type="EMBL" id="ADD44064.1"/>
    </source>
</evidence>
<keyword evidence="2" id="KW-0805">Transcription regulation</keyword>
<dbReference type="GO" id="GO:0016987">
    <property type="term" value="F:sigma factor activity"/>
    <property type="evidence" value="ECO:0007669"/>
    <property type="project" value="UniProtKB-KW"/>
</dbReference>
<dbReference type="OrthoDB" id="5501064at2"/>
<dbReference type="GO" id="GO:0006352">
    <property type="term" value="P:DNA-templated transcription initiation"/>
    <property type="evidence" value="ECO:0007669"/>
    <property type="project" value="InterPro"/>
</dbReference>
<dbReference type="Proteomes" id="UP000000844">
    <property type="component" value="Chromosome"/>
</dbReference>
<evidence type="ECO:0000313" key="10">
    <source>
        <dbReference type="Proteomes" id="UP000000844"/>
    </source>
</evidence>
<name>D3Q515_STANL</name>
<evidence type="ECO:0000256" key="3">
    <source>
        <dbReference type="ARBA" id="ARBA00023082"/>
    </source>
</evidence>
<keyword evidence="3" id="KW-0731">Sigma factor</keyword>
<keyword evidence="4" id="KW-0238">DNA-binding</keyword>
<organism evidence="9 10">
    <name type="scientific">Stackebrandtia nassauensis (strain DSM 44728 / CIP 108903 / NRRL B-16338 / NBRC 102104 / LLR-40K-21)</name>
    <dbReference type="NCBI Taxonomy" id="446470"/>
    <lineage>
        <taxon>Bacteria</taxon>
        <taxon>Bacillati</taxon>
        <taxon>Actinomycetota</taxon>
        <taxon>Actinomycetes</taxon>
        <taxon>Glycomycetales</taxon>
        <taxon>Glycomycetaceae</taxon>
        <taxon>Stackebrandtia</taxon>
    </lineage>
</organism>
<sequence length="226" mass="24434">MDTQQPGRSLPKAPRPSRSTASPASANSLRSWAKAAATGDTEAFVRLYASCRGWVLGRCRAQLAVHDAEDACAEVFTRAWRHLHSGKTIEHPLAWLATVTRHLIIDYRKRAARTPPSGDLACDFLPDMTPRDADTVHAGRCDPSPGPADLASVIDVTPVVRSWLAALPSQASAVVTGYLANEDPAATSNRLGCSVAAVRSSLYRARKHLRTRLAAHDLPCPPIRRC</sequence>
<evidence type="ECO:0000256" key="4">
    <source>
        <dbReference type="ARBA" id="ARBA00023125"/>
    </source>
</evidence>
<dbReference type="InterPro" id="IPR007627">
    <property type="entry name" value="RNA_pol_sigma70_r2"/>
</dbReference>
<dbReference type="Pfam" id="PF08281">
    <property type="entry name" value="Sigma70_r4_2"/>
    <property type="match status" value="1"/>
</dbReference>
<feature type="domain" description="RNA polymerase sigma-70 region 2" evidence="7">
    <location>
        <begin position="47"/>
        <end position="114"/>
    </location>
</feature>
<dbReference type="Pfam" id="PF04542">
    <property type="entry name" value="Sigma70_r2"/>
    <property type="match status" value="1"/>
</dbReference>
<dbReference type="KEGG" id="sna:Snas_4418"/>
<dbReference type="GO" id="GO:0003677">
    <property type="term" value="F:DNA binding"/>
    <property type="evidence" value="ECO:0007669"/>
    <property type="project" value="UniProtKB-KW"/>
</dbReference>
<dbReference type="PANTHER" id="PTHR43133:SF8">
    <property type="entry name" value="RNA POLYMERASE SIGMA FACTOR HI_1459-RELATED"/>
    <property type="match status" value="1"/>
</dbReference>
<dbReference type="InterPro" id="IPR013249">
    <property type="entry name" value="RNA_pol_sigma70_r4_t2"/>
</dbReference>
<dbReference type="Gene3D" id="1.10.1740.10">
    <property type="match status" value="1"/>
</dbReference>
<proteinExistence type="inferred from homology"/>
<comment type="similarity">
    <text evidence="1">Belongs to the sigma-70 factor family. ECF subfamily.</text>
</comment>
<dbReference type="InterPro" id="IPR013325">
    <property type="entry name" value="RNA_pol_sigma_r2"/>
</dbReference>
<dbReference type="HOGENOM" id="CLU_1224133_0_0_11"/>
<accession>D3Q515</accession>
<dbReference type="Gene3D" id="1.10.10.10">
    <property type="entry name" value="Winged helix-like DNA-binding domain superfamily/Winged helix DNA-binding domain"/>
    <property type="match status" value="1"/>
</dbReference>
<evidence type="ECO:0000256" key="2">
    <source>
        <dbReference type="ARBA" id="ARBA00023015"/>
    </source>
</evidence>
<protein>
    <submittedName>
        <fullName evidence="9">RNA polymerase, sigma-24 subunit, ECF subfamily</fullName>
    </submittedName>
</protein>
<dbReference type="SUPFAM" id="SSF88946">
    <property type="entry name" value="Sigma2 domain of RNA polymerase sigma factors"/>
    <property type="match status" value="1"/>
</dbReference>
<evidence type="ECO:0000256" key="6">
    <source>
        <dbReference type="SAM" id="MobiDB-lite"/>
    </source>
</evidence>
<dbReference type="NCBIfam" id="TIGR02937">
    <property type="entry name" value="sigma70-ECF"/>
    <property type="match status" value="1"/>
</dbReference>
<reference evidence="9 10" key="1">
    <citation type="journal article" date="2009" name="Stand. Genomic Sci.">
        <title>Complete genome sequence of Stackebrandtia nassauensis type strain (LLR-40K-21).</title>
        <authorList>
            <person name="Munk C."/>
            <person name="Lapidus A."/>
            <person name="Copeland A."/>
            <person name="Jando M."/>
            <person name="Mayilraj S."/>
            <person name="Glavina Del Rio T."/>
            <person name="Nolan M."/>
            <person name="Chen F."/>
            <person name="Lucas S."/>
            <person name="Tice H."/>
            <person name="Cheng J.F."/>
            <person name="Han C."/>
            <person name="Detter J.C."/>
            <person name="Bruce D."/>
            <person name="Goodwin L."/>
            <person name="Chain P."/>
            <person name="Pitluck S."/>
            <person name="Goker M."/>
            <person name="Ovchinikova G."/>
            <person name="Pati A."/>
            <person name="Ivanova N."/>
            <person name="Mavromatis K."/>
            <person name="Chen A."/>
            <person name="Palaniappan K."/>
            <person name="Land M."/>
            <person name="Hauser L."/>
            <person name="Chang Y.J."/>
            <person name="Jeffries C.D."/>
            <person name="Bristow J."/>
            <person name="Eisen J.A."/>
            <person name="Markowitz V."/>
            <person name="Hugenholtz P."/>
            <person name="Kyrpides N.C."/>
            <person name="Klenk H.P."/>
        </authorList>
    </citation>
    <scope>NUCLEOTIDE SEQUENCE [LARGE SCALE GENOMIC DNA]</scope>
    <source>
        <strain evidence="10">DSM 44728 / CIP 108903 / NRRL B-16338 / NBRC 102104 / LLR-40K-21</strain>
    </source>
</reference>
<evidence type="ECO:0000259" key="7">
    <source>
        <dbReference type="Pfam" id="PF04542"/>
    </source>
</evidence>
<dbReference type="eggNOG" id="COG1595">
    <property type="taxonomic scope" value="Bacteria"/>
</dbReference>
<keyword evidence="10" id="KW-1185">Reference proteome</keyword>
<dbReference type="SUPFAM" id="SSF88659">
    <property type="entry name" value="Sigma3 and sigma4 domains of RNA polymerase sigma factors"/>
    <property type="match status" value="1"/>
</dbReference>
<dbReference type="AlphaFoldDB" id="D3Q515"/>
<evidence type="ECO:0000256" key="1">
    <source>
        <dbReference type="ARBA" id="ARBA00010641"/>
    </source>
</evidence>
<feature type="region of interest" description="Disordered" evidence="6">
    <location>
        <begin position="1"/>
        <end position="26"/>
    </location>
</feature>
<feature type="domain" description="RNA polymerase sigma factor 70 region 4 type 2" evidence="8">
    <location>
        <begin position="164"/>
        <end position="209"/>
    </location>
</feature>
<keyword evidence="5" id="KW-0804">Transcription</keyword>
<evidence type="ECO:0000259" key="8">
    <source>
        <dbReference type="Pfam" id="PF08281"/>
    </source>
</evidence>
<dbReference type="EMBL" id="CP001778">
    <property type="protein sequence ID" value="ADD44064.1"/>
    <property type="molecule type" value="Genomic_DNA"/>
</dbReference>
<evidence type="ECO:0000256" key="5">
    <source>
        <dbReference type="ARBA" id="ARBA00023163"/>
    </source>
</evidence>